<proteinExistence type="predicted"/>
<organism evidence="2 3">
    <name type="scientific">Pleurodeles waltl</name>
    <name type="common">Iberian ribbed newt</name>
    <dbReference type="NCBI Taxonomy" id="8319"/>
    <lineage>
        <taxon>Eukaryota</taxon>
        <taxon>Metazoa</taxon>
        <taxon>Chordata</taxon>
        <taxon>Craniata</taxon>
        <taxon>Vertebrata</taxon>
        <taxon>Euteleostomi</taxon>
        <taxon>Amphibia</taxon>
        <taxon>Batrachia</taxon>
        <taxon>Caudata</taxon>
        <taxon>Salamandroidea</taxon>
        <taxon>Salamandridae</taxon>
        <taxon>Pleurodelinae</taxon>
        <taxon>Pleurodeles</taxon>
    </lineage>
</organism>
<sequence length="186" mass="19352">MCRSPLYLPRGARGPTPLTAQNQRPPGGPPLRPVAQSRPPAAGLPHMAVSLLNSACPRSPRTCTAESGRREPSRSRSYTPSESTRARVQVRSAGAPGVDPTTQGGHPRGQAARRSTAGRLDYLAPASPDKKAPSNPGSPLVPPGPPRRCTAGSGSPGALRGRPRHNLVGPRGARAPRRGADELLLS</sequence>
<comment type="caution">
    <text evidence="2">The sequence shown here is derived from an EMBL/GenBank/DDBJ whole genome shotgun (WGS) entry which is preliminary data.</text>
</comment>
<dbReference type="EMBL" id="JANPWB010000013">
    <property type="protein sequence ID" value="KAJ1106495.1"/>
    <property type="molecule type" value="Genomic_DNA"/>
</dbReference>
<evidence type="ECO:0000256" key="1">
    <source>
        <dbReference type="SAM" id="MobiDB-lite"/>
    </source>
</evidence>
<evidence type="ECO:0000313" key="3">
    <source>
        <dbReference type="Proteomes" id="UP001066276"/>
    </source>
</evidence>
<reference evidence="2" key="1">
    <citation type="journal article" date="2022" name="bioRxiv">
        <title>Sequencing and chromosome-scale assembly of the giantPleurodeles waltlgenome.</title>
        <authorList>
            <person name="Brown T."/>
            <person name="Elewa A."/>
            <person name="Iarovenko S."/>
            <person name="Subramanian E."/>
            <person name="Araus A.J."/>
            <person name="Petzold A."/>
            <person name="Susuki M."/>
            <person name="Suzuki K.-i.T."/>
            <person name="Hayashi T."/>
            <person name="Toyoda A."/>
            <person name="Oliveira C."/>
            <person name="Osipova E."/>
            <person name="Leigh N.D."/>
            <person name="Simon A."/>
            <person name="Yun M.H."/>
        </authorList>
    </citation>
    <scope>NUCLEOTIDE SEQUENCE</scope>
    <source>
        <strain evidence="2">20211129_DDA</strain>
        <tissue evidence="2">Liver</tissue>
    </source>
</reference>
<accession>A0AAV7MUT2</accession>
<name>A0AAV7MUT2_PLEWA</name>
<evidence type="ECO:0000313" key="2">
    <source>
        <dbReference type="EMBL" id="KAJ1106495.1"/>
    </source>
</evidence>
<gene>
    <name evidence="2" type="ORF">NDU88_003896</name>
</gene>
<dbReference type="AlphaFoldDB" id="A0AAV7MUT2"/>
<feature type="region of interest" description="Disordered" evidence="1">
    <location>
        <begin position="1"/>
        <end position="186"/>
    </location>
</feature>
<keyword evidence="3" id="KW-1185">Reference proteome</keyword>
<dbReference type="Proteomes" id="UP001066276">
    <property type="component" value="Chromosome 9"/>
</dbReference>
<protein>
    <submittedName>
        <fullName evidence="2">Uncharacterized protein</fullName>
    </submittedName>
</protein>